<sequence length="98" mass="10841">MSIDMESLIVRNNEMMSSAMDRELVILNMAKGNYIGLDEIGRRIWELLETPLGAEELCGLLGREFDASPEQITADVLPFLVELESEGMVHDVTGGRSA</sequence>
<dbReference type="AlphaFoldDB" id="A5GA48"/>
<keyword evidence="2" id="KW-1185">Reference proteome</keyword>
<dbReference type="EMBL" id="CP000698">
    <property type="protein sequence ID" value="ABQ25556.1"/>
    <property type="molecule type" value="Genomic_DNA"/>
</dbReference>
<proteinExistence type="predicted"/>
<dbReference type="InterPro" id="IPR041881">
    <property type="entry name" value="PqqD_sf"/>
</dbReference>
<dbReference type="STRING" id="351605.Gura_1355"/>
<evidence type="ECO:0000313" key="2">
    <source>
        <dbReference type="Proteomes" id="UP000006695"/>
    </source>
</evidence>
<dbReference type="HOGENOM" id="CLU_159325_2_4_7"/>
<protein>
    <recommendedName>
        <fullName evidence="3">PqqD family protein</fullName>
    </recommendedName>
</protein>
<evidence type="ECO:0000313" key="1">
    <source>
        <dbReference type="EMBL" id="ABQ25556.1"/>
    </source>
</evidence>
<accession>A5GA48</accession>
<name>A5GA48_GEOUR</name>
<dbReference type="KEGG" id="gur:Gura_1355"/>
<evidence type="ECO:0008006" key="3">
    <source>
        <dbReference type="Google" id="ProtNLM"/>
    </source>
</evidence>
<reference evidence="1 2" key="1">
    <citation type="submission" date="2007-05" db="EMBL/GenBank/DDBJ databases">
        <title>Complete sequence of Geobacter uraniireducens Rf4.</title>
        <authorList>
            <consortium name="US DOE Joint Genome Institute"/>
            <person name="Copeland A."/>
            <person name="Lucas S."/>
            <person name="Lapidus A."/>
            <person name="Barry K."/>
            <person name="Detter J.C."/>
            <person name="Glavina del Rio T."/>
            <person name="Hammon N."/>
            <person name="Israni S."/>
            <person name="Dalin E."/>
            <person name="Tice H."/>
            <person name="Pitluck S."/>
            <person name="Chertkov O."/>
            <person name="Brettin T."/>
            <person name="Bruce D."/>
            <person name="Han C."/>
            <person name="Schmutz J."/>
            <person name="Larimer F."/>
            <person name="Land M."/>
            <person name="Hauser L."/>
            <person name="Kyrpides N."/>
            <person name="Mikhailova N."/>
            <person name="Shelobolina E."/>
            <person name="Aklujkar M."/>
            <person name="Lovley D."/>
            <person name="Richardson P."/>
        </authorList>
    </citation>
    <scope>NUCLEOTIDE SEQUENCE [LARGE SCALE GENOMIC DNA]</scope>
    <source>
        <strain evidence="1 2">Rf4</strain>
    </source>
</reference>
<dbReference type="InterPro" id="IPR008792">
    <property type="entry name" value="PQQD"/>
</dbReference>
<dbReference type="Proteomes" id="UP000006695">
    <property type="component" value="Chromosome"/>
</dbReference>
<dbReference type="Gene3D" id="1.10.10.1150">
    <property type="entry name" value="Coenzyme PQQ synthesis protein D (PqqD)"/>
    <property type="match status" value="1"/>
</dbReference>
<dbReference type="RefSeq" id="WP_011938273.1">
    <property type="nucleotide sequence ID" value="NC_009483.1"/>
</dbReference>
<dbReference type="Pfam" id="PF05402">
    <property type="entry name" value="PqqD"/>
    <property type="match status" value="1"/>
</dbReference>
<gene>
    <name evidence="1" type="ordered locus">Gura_1355</name>
</gene>
<organism evidence="1 2">
    <name type="scientific">Geotalea uraniireducens (strain Rf4)</name>
    <name type="common">Geobacter uraniireducens</name>
    <dbReference type="NCBI Taxonomy" id="351605"/>
    <lineage>
        <taxon>Bacteria</taxon>
        <taxon>Pseudomonadati</taxon>
        <taxon>Thermodesulfobacteriota</taxon>
        <taxon>Desulfuromonadia</taxon>
        <taxon>Geobacterales</taxon>
        <taxon>Geobacteraceae</taxon>
        <taxon>Geotalea</taxon>
    </lineage>
</organism>